<evidence type="ECO:0000256" key="3">
    <source>
        <dbReference type="ARBA" id="ARBA00022989"/>
    </source>
</evidence>
<dbReference type="EnsemblMetazoa" id="CapteT202996">
    <property type="protein sequence ID" value="CapteP202996"/>
    <property type="gene ID" value="CapteG202996"/>
</dbReference>
<evidence type="ECO:0000313" key="12">
    <source>
        <dbReference type="EnsemblMetazoa" id="CapteP202996"/>
    </source>
</evidence>
<feature type="transmembrane region" description="Helical" evidence="9">
    <location>
        <begin position="186"/>
        <end position="204"/>
    </location>
</feature>
<keyword evidence="6" id="KW-0675">Receptor</keyword>
<organism evidence="11">
    <name type="scientific">Capitella teleta</name>
    <name type="common">Polychaete worm</name>
    <dbReference type="NCBI Taxonomy" id="283909"/>
    <lineage>
        <taxon>Eukaryota</taxon>
        <taxon>Metazoa</taxon>
        <taxon>Spiralia</taxon>
        <taxon>Lophotrochozoa</taxon>
        <taxon>Annelida</taxon>
        <taxon>Polychaeta</taxon>
        <taxon>Sedentaria</taxon>
        <taxon>Scolecida</taxon>
        <taxon>Capitellidae</taxon>
        <taxon>Capitella</taxon>
    </lineage>
</organism>
<dbReference type="PROSITE" id="PS50262">
    <property type="entry name" value="G_PROTEIN_RECEP_F1_2"/>
    <property type="match status" value="1"/>
</dbReference>
<accession>R7TVS4</accession>
<dbReference type="Pfam" id="PF00001">
    <property type="entry name" value="7tm_1"/>
    <property type="match status" value="1"/>
</dbReference>
<dbReference type="EMBL" id="AMQN01002437">
    <property type="status" value="NOT_ANNOTATED_CDS"/>
    <property type="molecule type" value="Genomic_DNA"/>
</dbReference>
<dbReference type="PANTHER" id="PTHR24238">
    <property type="entry name" value="G-PROTEIN COUPLED RECEPTOR"/>
    <property type="match status" value="1"/>
</dbReference>
<feature type="region of interest" description="Disordered" evidence="8">
    <location>
        <begin position="261"/>
        <end position="280"/>
    </location>
</feature>
<reference evidence="12" key="3">
    <citation type="submission" date="2015-06" db="UniProtKB">
        <authorList>
            <consortium name="EnsemblMetazoa"/>
        </authorList>
    </citation>
    <scope>IDENTIFICATION</scope>
</reference>
<protein>
    <recommendedName>
        <fullName evidence="10">G-protein coupled receptors family 1 profile domain-containing protein</fullName>
    </recommendedName>
</protein>
<keyword evidence="3 9" id="KW-1133">Transmembrane helix</keyword>
<sequence length="401" mass="45459">MDEFSTSAPYEATTSDSPIPVNLYMPSIPSWSKPLSVMSSLLGFIFGVIGNILVLKFFYKRRKKIASNFFIAMLAALDLFVCVLLVPVIPVFYYSTPQIMSTDWFNTLQNIWGYMFIMSILYSLFLFDMIAIDRHRAIRTALKAQIKYPSAVVFCLVGAVGCLVLTMSTYYNKEVKKIENPLMKNIGLVQIIGSLLIVALYMRLFQFLHRRQNRVLPFVDTIEQPASSSSNVQHYMKGQHETGTTKSVSHVQVQVVNGPKRDASSYKAPGPPNVCKHQETRSSVNNKINSVLPAQDPSLKSTPSATTAFRAADETILQMSNSVFTRSNPSLKTIRMLFVMTVIFFASYLPVLIIAFHLNQPTHFIFTYIINHLANPFVHYAMNQSFRTYTRNVFAKLFKRT</sequence>
<keyword evidence="2 9" id="KW-0812">Transmembrane</keyword>
<keyword evidence="13" id="KW-1185">Reference proteome</keyword>
<gene>
    <name evidence="11" type="ORF">CAPTEDRAFT_202996</name>
</gene>
<keyword evidence="4" id="KW-0297">G-protein coupled receptor</keyword>
<dbReference type="InterPro" id="IPR017452">
    <property type="entry name" value="GPCR_Rhodpsn_7TM"/>
</dbReference>
<name>R7TVS4_CAPTE</name>
<keyword evidence="5 9" id="KW-0472">Membrane</keyword>
<dbReference type="Gene3D" id="1.20.1070.10">
    <property type="entry name" value="Rhodopsin 7-helix transmembrane proteins"/>
    <property type="match status" value="1"/>
</dbReference>
<feature type="transmembrane region" description="Helical" evidence="9">
    <location>
        <begin position="151"/>
        <end position="171"/>
    </location>
</feature>
<dbReference type="AlphaFoldDB" id="R7TVS4"/>
<feature type="domain" description="G-protein coupled receptors family 1 profile" evidence="10">
    <location>
        <begin position="50"/>
        <end position="149"/>
    </location>
</feature>
<dbReference type="SMART" id="SM01381">
    <property type="entry name" value="7TM_GPCR_Srsx"/>
    <property type="match status" value="1"/>
</dbReference>
<reference evidence="13" key="1">
    <citation type="submission" date="2012-12" db="EMBL/GenBank/DDBJ databases">
        <authorList>
            <person name="Hellsten U."/>
            <person name="Grimwood J."/>
            <person name="Chapman J.A."/>
            <person name="Shapiro H."/>
            <person name="Aerts A."/>
            <person name="Otillar R.P."/>
            <person name="Terry A.Y."/>
            <person name="Boore J.L."/>
            <person name="Simakov O."/>
            <person name="Marletaz F."/>
            <person name="Cho S.-J."/>
            <person name="Edsinger-Gonzales E."/>
            <person name="Havlak P."/>
            <person name="Kuo D.-H."/>
            <person name="Larsson T."/>
            <person name="Lv J."/>
            <person name="Arendt D."/>
            <person name="Savage R."/>
            <person name="Osoegawa K."/>
            <person name="de Jong P."/>
            <person name="Lindberg D.R."/>
            <person name="Seaver E.C."/>
            <person name="Weisblat D.A."/>
            <person name="Putnam N.H."/>
            <person name="Grigoriev I.V."/>
            <person name="Rokhsar D.S."/>
        </authorList>
    </citation>
    <scope>NUCLEOTIDE SEQUENCE</scope>
    <source>
        <strain evidence="13">I ESC-2004</strain>
    </source>
</reference>
<evidence type="ECO:0000259" key="10">
    <source>
        <dbReference type="PROSITE" id="PS50262"/>
    </source>
</evidence>
<dbReference type="STRING" id="283909.R7TVS4"/>
<dbReference type="EMBL" id="KB309217">
    <property type="protein sequence ID" value="ELT95110.1"/>
    <property type="molecule type" value="Genomic_DNA"/>
</dbReference>
<evidence type="ECO:0000313" key="13">
    <source>
        <dbReference type="Proteomes" id="UP000014760"/>
    </source>
</evidence>
<dbReference type="GO" id="GO:0004930">
    <property type="term" value="F:G protein-coupled receptor activity"/>
    <property type="evidence" value="ECO:0007669"/>
    <property type="project" value="UniProtKB-KW"/>
</dbReference>
<feature type="transmembrane region" description="Helical" evidence="9">
    <location>
        <begin position="364"/>
        <end position="382"/>
    </location>
</feature>
<dbReference type="HOGENOM" id="CLU_740208_0_0_1"/>
<evidence type="ECO:0000256" key="8">
    <source>
        <dbReference type="SAM" id="MobiDB-lite"/>
    </source>
</evidence>
<dbReference type="Proteomes" id="UP000014760">
    <property type="component" value="Unassembled WGS sequence"/>
</dbReference>
<feature type="transmembrane region" description="Helical" evidence="9">
    <location>
        <begin position="336"/>
        <end position="358"/>
    </location>
</feature>
<reference evidence="11 13" key="2">
    <citation type="journal article" date="2013" name="Nature">
        <title>Insights into bilaterian evolution from three spiralian genomes.</title>
        <authorList>
            <person name="Simakov O."/>
            <person name="Marletaz F."/>
            <person name="Cho S.J."/>
            <person name="Edsinger-Gonzales E."/>
            <person name="Havlak P."/>
            <person name="Hellsten U."/>
            <person name="Kuo D.H."/>
            <person name="Larsson T."/>
            <person name="Lv J."/>
            <person name="Arendt D."/>
            <person name="Savage R."/>
            <person name="Osoegawa K."/>
            <person name="de Jong P."/>
            <person name="Grimwood J."/>
            <person name="Chapman J.A."/>
            <person name="Shapiro H."/>
            <person name="Aerts A."/>
            <person name="Otillar R.P."/>
            <person name="Terry A.Y."/>
            <person name="Boore J.L."/>
            <person name="Grigoriev I.V."/>
            <person name="Lindberg D.R."/>
            <person name="Seaver E.C."/>
            <person name="Weisblat D.A."/>
            <person name="Putnam N.H."/>
            <person name="Rokhsar D.S."/>
        </authorList>
    </citation>
    <scope>NUCLEOTIDE SEQUENCE</scope>
    <source>
        <strain evidence="11 13">I ESC-2004</strain>
    </source>
</reference>
<dbReference type="GO" id="GO:0016020">
    <property type="term" value="C:membrane"/>
    <property type="evidence" value="ECO:0007669"/>
    <property type="project" value="UniProtKB-SubCell"/>
</dbReference>
<dbReference type="PANTHER" id="PTHR24238:SF47">
    <property type="entry name" value="ECDYSTEROIDS_DOPAMINE RECEPTOR-RELATED"/>
    <property type="match status" value="1"/>
</dbReference>
<dbReference type="OMA" id="FVTWIPY"/>
<evidence type="ECO:0000256" key="1">
    <source>
        <dbReference type="ARBA" id="ARBA00004141"/>
    </source>
</evidence>
<evidence type="ECO:0000256" key="6">
    <source>
        <dbReference type="ARBA" id="ARBA00023170"/>
    </source>
</evidence>
<dbReference type="PRINTS" id="PR00237">
    <property type="entry name" value="GPCRRHODOPSN"/>
</dbReference>
<evidence type="ECO:0000256" key="2">
    <source>
        <dbReference type="ARBA" id="ARBA00022692"/>
    </source>
</evidence>
<dbReference type="OrthoDB" id="5969463at2759"/>
<evidence type="ECO:0000256" key="9">
    <source>
        <dbReference type="SAM" id="Phobius"/>
    </source>
</evidence>
<dbReference type="CDD" id="cd00637">
    <property type="entry name" value="7tm_classA_rhodopsin-like"/>
    <property type="match status" value="1"/>
</dbReference>
<comment type="subcellular location">
    <subcellularLocation>
        <location evidence="1">Membrane</location>
        <topology evidence="1">Multi-pass membrane protein</topology>
    </subcellularLocation>
</comment>
<evidence type="ECO:0000256" key="5">
    <source>
        <dbReference type="ARBA" id="ARBA00023136"/>
    </source>
</evidence>
<dbReference type="SUPFAM" id="SSF81321">
    <property type="entry name" value="Family A G protein-coupled receptor-like"/>
    <property type="match status" value="1"/>
</dbReference>
<feature type="transmembrane region" description="Helical" evidence="9">
    <location>
        <begin position="35"/>
        <end position="58"/>
    </location>
</feature>
<evidence type="ECO:0000313" key="11">
    <source>
        <dbReference type="EMBL" id="ELT95110.1"/>
    </source>
</evidence>
<dbReference type="InterPro" id="IPR000276">
    <property type="entry name" value="GPCR_Rhodpsn"/>
</dbReference>
<evidence type="ECO:0000256" key="7">
    <source>
        <dbReference type="ARBA" id="ARBA00023224"/>
    </source>
</evidence>
<evidence type="ECO:0000256" key="4">
    <source>
        <dbReference type="ARBA" id="ARBA00023040"/>
    </source>
</evidence>
<feature type="transmembrane region" description="Helical" evidence="9">
    <location>
        <begin position="111"/>
        <end position="130"/>
    </location>
</feature>
<feature type="transmembrane region" description="Helical" evidence="9">
    <location>
        <begin position="70"/>
        <end position="91"/>
    </location>
</feature>
<keyword evidence="7" id="KW-0807">Transducer</keyword>
<proteinExistence type="predicted"/>